<dbReference type="Proteomes" id="UP000000428">
    <property type="component" value="Chromosome"/>
</dbReference>
<dbReference type="AlphaFoldDB" id="Q82P15"/>
<name>Q82P15_STRAW</name>
<evidence type="ECO:0000313" key="2">
    <source>
        <dbReference type="EMBL" id="BAC68828.1"/>
    </source>
</evidence>
<protein>
    <submittedName>
        <fullName evidence="2">Uncharacterized protein</fullName>
    </submittedName>
</protein>
<gene>
    <name evidence="2" type="ORF">SAVERM_1118</name>
</gene>
<evidence type="ECO:0000256" key="1">
    <source>
        <dbReference type="SAM" id="MobiDB-lite"/>
    </source>
</evidence>
<reference evidence="2 3" key="2">
    <citation type="journal article" date="2003" name="Nat. Biotechnol.">
        <title>Complete genome sequence and comparative analysis of the industrial microorganism Streptomyces avermitilis.</title>
        <authorList>
            <person name="Ikeda H."/>
            <person name="Ishikawa J."/>
            <person name="Hanamoto A."/>
            <person name="Shinose M."/>
            <person name="Kikuchi H."/>
            <person name="Shiba T."/>
            <person name="Sakaki Y."/>
            <person name="Hattori M."/>
            <person name="Omura S."/>
        </authorList>
    </citation>
    <scope>NUCLEOTIDE SEQUENCE [LARGE SCALE GENOMIC DNA]</scope>
    <source>
        <strain evidence="3">ATCC 31267 / DSM 46492 / JCM 5070 / NBRC 14893 / NCIMB 12804 / NRRL 8165 / MA-4680</strain>
    </source>
</reference>
<sequence>MAQPPAAERAAGAGIPAPSILVLSPFASCVVQLVRHEPFTLDRRVRHFVGFPHLTHFVYCTGFGELGLLVRARPVRFRTAHRYAEPDGPDQSAGDHQTANKSGKHVEYITRRGQ</sequence>
<dbReference type="HOGENOM" id="CLU_2119651_0_0_11"/>
<organism evidence="2 3">
    <name type="scientific">Streptomyces avermitilis (strain ATCC 31267 / DSM 46492 / JCM 5070 / NBRC 14893 / NCIMB 12804 / NRRL 8165 / MA-4680)</name>
    <dbReference type="NCBI Taxonomy" id="227882"/>
    <lineage>
        <taxon>Bacteria</taxon>
        <taxon>Bacillati</taxon>
        <taxon>Actinomycetota</taxon>
        <taxon>Actinomycetes</taxon>
        <taxon>Kitasatosporales</taxon>
        <taxon>Streptomycetaceae</taxon>
        <taxon>Streptomyces</taxon>
    </lineage>
</organism>
<proteinExistence type="predicted"/>
<feature type="compositionally biased region" description="Basic and acidic residues" evidence="1">
    <location>
        <begin position="104"/>
        <end position="114"/>
    </location>
</feature>
<dbReference type="KEGG" id="sma:SAVERM_1118"/>
<reference evidence="2 3" key="1">
    <citation type="journal article" date="2001" name="Proc. Natl. Acad. Sci. U.S.A.">
        <title>Genome sequence of an industrial microorganism Streptomyces avermitilis: deducing the ability of producing secondary metabolites.</title>
        <authorList>
            <person name="Omura S."/>
            <person name="Ikeda H."/>
            <person name="Ishikawa J."/>
            <person name="Hanamoto A."/>
            <person name="Takahashi C."/>
            <person name="Shinose M."/>
            <person name="Takahashi Y."/>
            <person name="Horikawa H."/>
            <person name="Nakazawa H."/>
            <person name="Osonoe T."/>
            <person name="Kikuchi H."/>
            <person name="Shiba T."/>
            <person name="Sakaki Y."/>
            <person name="Hattori M."/>
        </authorList>
    </citation>
    <scope>NUCLEOTIDE SEQUENCE [LARGE SCALE GENOMIC DNA]</scope>
    <source>
        <strain evidence="3">ATCC 31267 / DSM 46492 / JCM 5070 / NBRC 14893 / NCIMB 12804 / NRRL 8165 / MA-4680</strain>
    </source>
</reference>
<accession>Q82P15</accession>
<evidence type="ECO:0000313" key="3">
    <source>
        <dbReference type="Proteomes" id="UP000000428"/>
    </source>
</evidence>
<dbReference type="EMBL" id="BA000030">
    <property type="protein sequence ID" value="BAC68828.1"/>
    <property type="molecule type" value="Genomic_DNA"/>
</dbReference>
<reference evidence="2 3" key="3">
    <citation type="journal article" date="2014" name="J. Ind. Microbiol. Biotechnol.">
        <title>Genome mining of the Streptomyces avermitilis genome and development of genome-minimized hosts for heterologous expression of biosynthetic gene clusters.</title>
        <authorList>
            <person name="Ikeda H."/>
            <person name="Shin-ya K."/>
            <person name="Omura S."/>
        </authorList>
    </citation>
    <scope>NUCLEOTIDE SEQUENCE [LARGE SCALE GENOMIC DNA]</scope>
    <source>
        <strain evidence="3">ATCC 31267 / DSM 46492 / JCM 5070 / NBRC 14893 / NCIMB 12804 / NRRL 8165 / MA-4680</strain>
    </source>
</reference>
<feature type="region of interest" description="Disordered" evidence="1">
    <location>
        <begin position="81"/>
        <end position="114"/>
    </location>
</feature>
<keyword evidence="3" id="KW-1185">Reference proteome</keyword>